<dbReference type="WBParaSite" id="ES5_v2.g16077.t1">
    <property type="protein sequence ID" value="ES5_v2.g16077.t1"/>
    <property type="gene ID" value="ES5_v2.g16077"/>
</dbReference>
<reference evidence="2" key="1">
    <citation type="submission" date="2022-11" db="UniProtKB">
        <authorList>
            <consortium name="WormBaseParasite"/>
        </authorList>
    </citation>
    <scope>IDENTIFICATION</scope>
</reference>
<protein>
    <submittedName>
        <fullName evidence="2">G-protein coupled receptors family 1 profile domain-containing protein</fullName>
    </submittedName>
</protein>
<evidence type="ECO:0000313" key="2">
    <source>
        <dbReference type="WBParaSite" id="ES5_v2.g16077.t1"/>
    </source>
</evidence>
<proteinExistence type="predicted"/>
<accession>A0AC34FFD2</accession>
<name>A0AC34FFD2_9BILA</name>
<evidence type="ECO:0000313" key="1">
    <source>
        <dbReference type="Proteomes" id="UP000887579"/>
    </source>
</evidence>
<sequence length="125" mass="13946">MGAAFNEFCAENNGNIPPDPRIKELKAVTGIIIVIVAFIGITGNILNLFTLRSPSLQTVPFRYIRALAIFDLIGLTTIVFHLIFKFTKLDKTYPVAFYSVYLEDLIINSFLVAGLYCAVLLTVER</sequence>
<organism evidence="1 2">
    <name type="scientific">Panagrolaimus sp. ES5</name>
    <dbReference type="NCBI Taxonomy" id="591445"/>
    <lineage>
        <taxon>Eukaryota</taxon>
        <taxon>Metazoa</taxon>
        <taxon>Ecdysozoa</taxon>
        <taxon>Nematoda</taxon>
        <taxon>Chromadorea</taxon>
        <taxon>Rhabditida</taxon>
        <taxon>Tylenchina</taxon>
        <taxon>Panagrolaimomorpha</taxon>
        <taxon>Panagrolaimoidea</taxon>
        <taxon>Panagrolaimidae</taxon>
        <taxon>Panagrolaimus</taxon>
    </lineage>
</organism>
<dbReference type="Proteomes" id="UP000887579">
    <property type="component" value="Unplaced"/>
</dbReference>